<evidence type="ECO:0000256" key="3">
    <source>
        <dbReference type="ARBA" id="ARBA00023237"/>
    </source>
</evidence>
<feature type="chain" id="PRO_5022016012" evidence="5">
    <location>
        <begin position="24"/>
        <end position="233"/>
    </location>
</feature>
<dbReference type="Proteomes" id="UP000319627">
    <property type="component" value="Unassembled WGS sequence"/>
</dbReference>
<name>A0A562I1R0_9GAMM</name>
<dbReference type="InterPro" id="IPR006665">
    <property type="entry name" value="OmpA-like"/>
</dbReference>
<dbReference type="PROSITE" id="PS51123">
    <property type="entry name" value="OMPA_2"/>
    <property type="match status" value="1"/>
</dbReference>
<evidence type="ECO:0000313" key="8">
    <source>
        <dbReference type="Proteomes" id="UP000319627"/>
    </source>
</evidence>
<dbReference type="Gene3D" id="3.30.1330.60">
    <property type="entry name" value="OmpA-like domain"/>
    <property type="match status" value="1"/>
</dbReference>
<dbReference type="SUPFAM" id="SSF103088">
    <property type="entry name" value="OmpA-like"/>
    <property type="match status" value="1"/>
</dbReference>
<dbReference type="InterPro" id="IPR028974">
    <property type="entry name" value="TSP_type-3_rpt"/>
</dbReference>
<dbReference type="EMBL" id="VLKG01000006">
    <property type="protein sequence ID" value="TWH64892.1"/>
    <property type="molecule type" value="Genomic_DNA"/>
</dbReference>
<dbReference type="InterPro" id="IPR006664">
    <property type="entry name" value="OMP_bac"/>
</dbReference>
<dbReference type="AlphaFoldDB" id="A0A562I1R0"/>
<dbReference type="GO" id="GO:0005509">
    <property type="term" value="F:calcium ion binding"/>
    <property type="evidence" value="ECO:0007669"/>
    <property type="project" value="InterPro"/>
</dbReference>
<accession>A0A562I1R0</accession>
<evidence type="ECO:0000313" key="7">
    <source>
        <dbReference type="EMBL" id="TWH64892.1"/>
    </source>
</evidence>
<feature type="domain" description="OmpA-like" evidence="6">
    <location>
        <begin position="116"/>
        <end position="233"/>
    </location>
</feature>
<evidence type="ECO:0000256" key="2">
    <source>
        <dbReference type="ARBA" id="ARBA00023136"/>
    </source>
</evidence>
<dbReference type="PROSITE" id="PS51257">
    <property type="entry name" value="PROKAR_LIPOPROTEIN"/>
    <property type="match status" value="1"/>
</dbReference>
<comment type="caution">
    <text evidence="7">The sequence shown here is derived from an EMBL/GenBank/DDBJ whole genome shotgun (WGS) entry which is preliminary data.</text>
</comment>
<evidence type="ECO:0000256" key="4">
    <source>
        <dbReference type="PROSITE-ProRule" id="PRU00473"/>
    </source>
</evidence>
<reference evidence="7 8" key="1">
    <citation type="submission" date="2019-07" db="EMBL/GenBank/DDBJ databases">
        <title>Genomic Encyclopedia of Type Strains, Phase I: the one thousand microbial genomes (KMG-I) project.</title>
        <authorList>
            <person name="Kyrpides N."/>
        </authorList>
    </citation>
    <scope>NUCLEOTIDE SEQUENCE [LARGE SCALE GENOMIC DNA]</scope>
    <source>
        <strain evidence="7 8">DSM 375</strain>
    </source>
</reference>
<protein>
    <submittedName>
        <fullName evidence="7">Outer membrane protein OmpA-like peptidoglycan-associated protein</fullName>
    </submittedName>
</protein>
<evidence type="ECO:0000259" key="6">
    <source>
        <dbReference type="PROSITE" id="PS51123"/>
    </source>
</evidence>
<keyword evidence="8" id="KW-1185">Reference proteome</keyword>
<keyword evidence="3" id="KW-0998">Cell outer membrane</keyword>
<dbReference type="PANTHER" id="PTHR30329:SF21">
    <property type="entry name" value="LIPOPROTEIN YIAD-RELATED"/>
    <property type="match status" value="1"/>
</dbReference>
<gene>
    <name evidence="7" type="ORF">LX59_01833</name>
</gene>
<organism evidence="7 8">
    <name type="scientific">Azomonas agilis</name>
    <dbReference type="NCBI Taxonomy" id="116849"/>
    <lineage>
        <taxon>Bacteria</taxon>
        <taxon>Pseudomonadati</taxon>
        <taxon>Pseudomonadota</taxon>
        <taxon>Gammaproteobacteria</taxon>
        <taxon>Pseudomonadales</taxon>
        <taxon>Pseudomonadaceae</taxon>
        <taxon>Azomonas</taxon>
    </lineage>
</organism>
<dbReference type="PRINTS" id="PR01021">
    <property type="entry name" value="OMPADOMAIN"/>
</dbReference>
<dbReference type="InterPro" id="IPR036737">
    <property type="entry name" value="OmpA-like_sf"/>
</dbReference>
<keyword evidence="2 4" id="KW-0472">Membrane</keyword>
<dbReference type="PANTHER" id="PTHR30329">
    <property type="entry name" value="STATOR ELEMENT OF FLAGELLAR MOTOR COMPLEX"/>
    <property type="match status" value="1"/>
</dbReference>
<dbReference type="CDD" id="cd07185">
    <property type="entry name" value="OmpA_C-like"/>
    <property type="match status" value="1"/>
</dbReference>
<dbReference type="SUPFAM" id="SSF103647">
    <property type="entry name" value="TSP type-3 repeat"/>
    <property type="match status" value="1"/>
</dbReference>
<evidence type="ECO:0000256" key="5">
    <source>
        <dbReference type="SAM" id="SignalP"/>
    </source>
</evidence>
<dbReference type="PRINTS" id="PR01023">
    <property type="entry name" value="NAFLGMOTY"/>
</dbReference>
<comment type="subcellular location">
    <subcellularLocation>
        <location evidence="1">Cell outer membrane</location>
    </subcellularLocation>
</comment>
<evidence type="ECO:0000256" key="1">
    <source>
        <dbReference type="ARBA" id="ARBA00004442"/>
    </source>
</evidence>
<dbReference type="Pfam" id="PF00691">
    <property type="entry name" value="OmpA"/>
    <property type="match status" value="1"/>
</dbReference>
<dbReference type="InterPro" id="IPR050330">
    <property type="entry name" value="Bact_OuterMem_StrucFunc"/>
</dbReference>
<proteinExistence type="predicted"/>
<dbReference type="GO" id="GO:0009279">
    <property type="term" value="C:cell outer membrane"/>
    <property type="evidence" value="ECO:0007669"/>
    <property type="project" value="UniProtKB-SubCell"/>
</dbReference>
<sequence>MKIQTMKMAAPLLLASLVLSGCAVQKPSWPTCAAIGGGTGALLGALDDSKSAAWGGVGLAAIAGGYCWFYADSDGDGVLDRHDQCPDTPKGQLVDATGCPVIVPVVPAPVPPPAPLPAQERIVIHNLLFAVDSAKLSPKDMLILDEAASRLRNEATSTRLVITGHTDNTGAEVYNQKLSERRAQAVADYLIQVGIPRASIVHVGGMGEARPIADNSTHEGRLYNRRVEIDVQR</sequence>
<feature type="signal peptide" evidence="5">
    <location>
        <begin position="1"/>
        <end position="23"/>
    </location>
</feature>
<keyword evidence="5" id="KW-0732">Signal</keyword>